<dbReference type="InterPro" id="IPR020605">
    <property type="entry name" value="Octanoyltransferase_CS"/>
</dbReference>
<dbReference type="PROSITE" id="PS01313">
    <property type="entry name" value="LIPB"/>
    <property type="match status" value="1"/>
</dbReference>
<evidence type="ECO:0000256" key="2">
    <source>
        <dbReference type="ARBA" id="ARBA00022679"/>
    </source>
</evidence>
<evidence type="ECO:0000256" key="9">
    <source>
        <dbReference type="PIRSR" id="PIRSR016262-3"/>
    </source>
</evidence>
<dbReference type="CDD" id="cd16444">
    <property type="entry name" value="LipB"/>
    <property type="match status" value="1"/>
</dbReference>
<dbReference type="InterPro" id="IPR045864">
    <property type="entry name" value="aa-tRNA-synth_II/BPL/LPL"/>
</dbReference>
<dbReference type="EMBL" id="VBOU01000075">
    <property type="protein sequence ID" value="TMQ54245.1"/>
    <property type="molecule type" value="Genomic_DNA"/>
</dbReference>
<feature type="binding site" evidence="5 8">
    <location>
        <begin position="159"/>
        <end position="161"/>
    </location>
    <ligand>
        <name>substrate</name>
    </ligand>
</feature>
<reference evidence="13 14" key="1">
    <citation type="journal article" date="2019" name="Nat. Microbiol.">
        <title>Mediterranean grassland soil C-N compound turnover is dependent on rainfall and depth, and is mediated by genomically divergent microorganisms.</title>
        <authorList>
            <person name="Diamond S."/>
            <person name="Andeer P.F."/>
            <person name="Li Z."/>
            <person name="Crits-Christoph A."/>
            <person name="Burstein D."/>
            <person name="Anantharaman K."/>
            <person name="Lane K.R."/>
            <person name="Thomas B.C."/>
            <person name="Pan C."/>
            <person name="Northen T.R."/>
            <person name="Banfield J.F."/>
        </authorList>
    </citation>
    <scope>NUCLEOTIDE SEQUENCE [LARGE SCALE GENOMIC DNA]</scope>
    <source>
        <strain evidence="11">WS_4</strain>
        <strain evidence="12">WS_7</strain>
    </source>
</reference>
<feature type="active site" description="Acyl-thioester intermediate" evidence="5 7">
    <location>
        <position position="177"/>
    </location>
</feature>
<dbReference type="GO" id="GO:0005737">
    <property type="term" value="C:cytoplasm"/>
    <property type="evidence" value="ECO:0007669"/>
    <property type="project" value="UniProtKB-SubCell"/>
</dbReference>
<dbReference type="Pfam" id="PF21948">
    <property type="entry name" value="LplA-B_cat"/>
    <property type="match status" value="1"/>
</dbReference>
<evidence type="ECO:0000256" key="7">
    <source>
        <dbReference type="PIRSR" id="PIRSR016262-1"/>
    </source>
</evidence>
<name>A0A538SS98_UNCEI</name>
<comment type="function">
    <text evidence="4 5 6">Catalyzes the transfer of endogenously produced octanoic acid from octanoyl-acyl-carrier-protein onto the lipoyl domains of lipoate-dependent enzymes. Lipoyl-ACP can also act as a substrate although octanoyl-ACP is likely to be the physiological substrate.</text>
</comment>
<evidence type="ECO:0000313" key="13">
    <source>
        <dbReference type="Proteomes" id="UP000317366"/>
    </source>
</evidence>
<keyword evidence="2 5" id="KW-0808">Transferase</keyword>
<dbReference type="InterPro" id="IPR000544">
    <property type="entry name" value="Octanoyltransferase"/>
</dbReference>
<dbReference type="NCBIfam" id="NF010925">
    <property type="entry name" value="PRK14345.1"/>
    <property type="match status" value="1"/>
</dbReference>
<evidence type="ECO:0000256" key="3">
    <source>
        <dbReference type="ARBA" id="ARBA00023315"/>
    </source>
</evidence>
<evidence type="ECO:0000256" key="5">
    <source>
        <dbReference type="HAMAP-Rule" id="MF_00013"/>
    </source>
</evidence>
<dbReference type="EMBL" id="VBOX01000061">
    <property type="protein sequence ID" value="TMQ63251.1"/>
    <property type="molecule type" value="Genomic_DNA"/>
</dbReference>
<comment type="similarity">
    <text evidence="5 6">Belongs to the LipB family.</text>
</comment>
<comment type="subcellular location">
    <subcellularLocation>
        <location evidence="5">Cytoplasm</location>
    </subcellularLocation>
</comment>
<accession>A0A538SS98</accession>
<evidence type="ECO:0000256" key="8">
    <source>
        <dbReference type="PIRSR" id="PIRSR016262-2"/>
    </source>
</evidence>
<protein>
    <recommendedName>
        <fullName evidence="5 6">Octanoyltransferase</fullName>
        <ecNumber evidence="5 6">2.3.1.181</ecNumber>
    </recommendedName>
    <alternativeName>
        <fullName evidence="5">Lipoate-protein ligase B</fullName>
    </alternativeName>
    <alternativeName>
        <fullName evidence="5">Lipoyl/octanoyl transferase</fullName>
    </alternativeName>
    <alternativeName>
        <fullName evidence="5">Octanoyl-[acyl-carrier-protein]-protein N-octanoyltransferase</fullName>
    </alternativeName>
</protein>
<dbReference type="GO" id="GO:0033819">
    <property type="term" value="F:lipoyl(octanoyl) transferase activity"/>
    <property type="evidence" value="ECO:0007669"/>
    <property type="project" value="UniProtKB-EC"/>
</dbReference>
<dbReference type="Proteomes" id="UP000319829">
    <property type="component" value="Unassembled WGS sequence"/>
</dbReference>
<keyword evidence="3 5" id="KW-0012">Acyltransferase</keyword>
<dbReference type="InterPro" id="IPR004143">
    <property type="entry name" value="BPL_LPL_catalytic"/>
</dbReference>
<dbReference type="GO" id="GO:0009249">
    <property type="term" value="P:protein lipoylation"/>
    <property type="evidence" value="ECO:0007669"/>
    <property type="project" value="InterPro"/>
</dbReference>
<organism evidence="11 14">
    <name type="scientific">Eiseniibacteriota bacterium</name>
    <dbReference type="NCBI Taxonomy" id="2212470"/>
    <lineage>
        <taxon>Bacteria</taxon>
        <taxon>Candidatus Eiseniibacteriota</taxon>
    </lineage>
</organism>
<comment type="caution">
    <text evidence="11">The sequence shown here is derived from an EMBL/GenBank/DDBJ whole genome shotgun (WGS) entry which is preliminary data.</text>
</comment>
<sequence>MTSPIAAYDLGRIPYRASLEFQHRAVIARASEACGDAIYFVEHDPVLTIGRAGRAESLRVSERELRARGVDVVSVERGGDITYHGPGQIVAYPIVALSGLPSGRDLHRYLRDLEEVLIRAIAAYGLSAARRPPYTGVWVGDQKVAAIGVAVRRWVAFHGFALNVDPDLGHFDWIHPCGIRHLGVASLRSLLGEAPPRREVLARLRQSFAQVWDRPVEEAEAPSRPPLPETLHA</sequence>
<feature type="binding site" evidence="5 8">
    <location>
        <begin position="146"/>
        <end position="148"/>
    </location>
    <ligand>
        <name>substrate</name>
    </ligand>
</feature>
<comment type="pathway">
    <text evidence="1 5 6">Protein modification; protein lipoylation via endogenous pathway; protein N(6)-(lipoyl)lysine from octanoyl-[acyl-carrier-protein]: step 1/2.</text>
</comment>
<gene>
    <name evidence="5 11" type="primary">lipB</name>
    <name evidence="11" type="ORF">E6K74_06790</name>
    <name evidence="12" type="ORF">E6K77_05535</name>
</gene>
<comment type="miscellaneous">
    <text evidence="5">In the reaction, the free carboxyl group of octanoic acid is attached via an amide linkage to the epsilon-amino group of a specific lysine residue of lipoyl domains of lipoate-dependent enzymes.</text>
</comment>
<dbReference type="PANTHER" id="PTHR10993:SF7">
    <property type="entry name" value="LIPOYLTRANSFERASE 2, MITOCHONDRIAL-RELATED"/>
    <property type="match status" value="1"/>
</dbReference>
<dbReference type="PROSITE" id="PS51733">
    <property type="entry name" value="BPL_LPL_CATALYTIC"/>
    <property type="match status" value="1"/>
</dbReference>
<evidence type="ECO:0000256" key="6">
    <source>
        <dbReference type="PIRNR" id="PIRNR016262"/>
    </source>
</evidence>
<proteinExistence type="inferred from homology"/>
<feature type="domain" description="BPL/LPL catalytic" evidence="10">
    <location>
        <begin position="32"/>
        <end position="216"/>
    </location>
</feature>
<dbReference type="EC" id="2.3.1.181" evidence="5 6"/>
<dbReference type="AlphaFoldDB" id="A0A538SS98"/>
<comment type="catalytic activity">
    <reaction evidence="5 6">
        <text>octanoyl-[ACP] + L-lysyl-[protein] = N(6)-octanoyl-L-lysyl-[protein] + holo-[ACP] + H(+)</text>
        <dbReference type="Rhea" id="RHEA:17665"/>
        <dbReference type="Rhea" id="RHEA-COMP:9636"/>
        <dbReference type="Rhea" id="RHEA-COMP:9685"/>
        <dbReference type="Rhea" id="RHEA-COMP:9752"/>
        <dbReference type="Rhea" id="RHEA-COMP:9928"/>
        <dbReference type="ChEBI" id="CHEBI:15378"/>
        <dbReference type="ChEBI" id="CHEBI:29969"/>
        <dbReference type="ChEBI" id="CHEBI:64479"/>
        <dbReference type="ChEBI" id="CHEBI:78463"/>
        <dbReference type="ChEBI" id="CHEBI:78809"/>
        <dbReference type="EC" id="2.3.1.181"/>
    </reaction>
</comment>
<evidence type="ECO:0000313" key="12">
    <source>
        <dbReference type="EMBL" id="TMQ63251.1"/>
    </source>
</evidence>
<dbReference type="NCBIfam" id="TIGR00214">
    <property type="entry name" value="lipB"/>
    <property type="match status" value="1"/>
</dbReference>
<evidence type="ECO:0000259" key="10">
    <source>
        <dbReference type="PROSITE" id="PS51733"/>
    </source>
</evidence>
<keyword evidence="5" id="KW-0963">Cytoplasm</keyword>
<evidence type="ECO:0000313" key="14">
    <source>
        <dbReference type="Proteomes" id="UP000319829"/>
    </source>
</evidence>
<dbReference type="PIRSF" id="PIRSF016262">
    <property type="entry name" value="LPLase"/>
    <property type="match status" value="1"/>
</dbReference>
<dbReference type="HAMAP" id="MF_00013">
    <property type="entry name" value="LipB"/>
    <property type="match status" value="1"/>
</dbReference>
<feature type="binding site" evidence="5 8">
    <location>
        <begin position="77"/>
        <end position="84"/>
    </location>
    <ligand>
        <name>substrate</name>
    </ligand>
</feature>
<evidence type="ECO:0000313" key="11">
    <source>
        <dbReference type="EMBL" id="TMQ54245.1"/>
    </source>
</evidence>
<evidence type="ECO:0000256" key="4">
    <source>
        <dbReference type="ARBA" id="ARBA00024732"/>
    </source>
</evidence>
<dbReference type="Gene3D" id="3.30.930.10">
    <property type="entry name" value="Bira Bifunctional Protein, Domain 2"/>
    <property type="match status" value="1"/>
</dbReference>
<dbReference type="SUPFAM" id="SSF55681">
    <property type="entry name" value="Class II aaRS and biotin synthetases"/>
    <property type="match status" value="1"/>
</dbReference>
<dbReference type="PANTHER" id="PTHR10993">
    <property type="entry name" value="OCTANOYLTRANSFERASE"/>
    <property type="match status" value="1"/>
</dbReference>
<feature type="site" description="Lowers pKa of active site Cys" evidence="5 9">
    <location>
        <position position="143"/>
    </location>
</feature>
<dbReference type="UniPathway" id="UPA00538">
    <property type="reaction ID" value="UER00592"/>
</dbReference>
<evidence type="ECO:0000256" key="1">
    <source>
        <dbReference type="ARBA" id="ARBA00004821"/>
    </source>
</evidence>
<dbReference type="Proteomes" id="UP000317366">
    <property type="component" value="Unassembled WGS sequence"/>
</dbReference>